<dbReference type="EMBL" id="JAPQKI010000005">
    <property type="protein sequence ID" value="KAJ5097850.1"/>
    <property type="molecule type" value="Genomic_DNA"/>
</dbReference>
<dbReference type="AlphaFoldDB" id="A0A9W9FCS1"/>
<reference evidence="1" key="1">
    <citation type="submission" date="2022-11" db="EMBL/GenBank/DDBJ databases">
        <authorList>
            <person name="Petersen C."/>
        </authorList>
    </citation>
    <scope>NUCLEOTIDE SEQUENCE</scope>
    <source>
        <strain evidence="1">IBT 30761</strain>
    </source>
</reference>
<dbReference type="RefSeq" id="XP_056473504.1">
    <property type="nucleotide sequence ID" value="XM_056617345.1"/>
</dbReference>
<dbReference type="GeneID" id="81356324"/>
<sequence length="159" mass="16977">MHGSLSLQVTLASQMTTLQASPALAVPITISVHNPADAPMTLLRWNSPLDLSAGLLGVFEVCDTGTGQAVPVDTIKISRKLPASLEDLVEIPAGQTVNQTVNLPEIQLEEGHEYSIRAQGIWHAVWDMPLADVTASQLNDLTGSTRGQFQSNIAVVKVE</sequence>
<gene>
    <name evidence="1" type="ORF">N7532_004851</name>
</gene>
<name>A0A9W9FCS1_9EURO</name>
<proteinExistence type="predicted"/>
<protein>
    <submittedName>
        <fullName evidence="1">Uncharacterized protein</fullName>
    </submittedName>
</protein>
<organism evidence="1 2">
    <name type="scientific">Penicillium argentinense</name>
    <dbReference type="NCBI Taxonomy" id="1131581"/>
    <lineage>
        <taxon>Eukaryota</taxon>
        <taxon>Fungi</taxon>
        <taxon>Dikarya</taxon>
        <taxon>Ascomycota</taxon>
        <taxon>Pezizomycotina</taxon>
        <taxon>Eurotiomycetes</taxon>
        <taxon>Eurotiomycetidae</taxon>
        <taxon>Eurotiales</taxon>
        <taxon>Aspergillaceae</taxon>
        <taxon>Penicillium</taxon>
    </lineage>
</organism>
<dbReference type="OrthoDB" id="4664297at2759"/>
<reference evidence="1" key="2">
    <citation type="journal article" date="2023" name="IMA Fungus">
        <title>Comparative genomic study of the Penicillium genus elucidates a diverse pangenome and 15 lateral gene transfer events.</title>
        <authorList>
            <person name="Petersen C."/>
            <person name="Sorensen T."/>
            <person name="Nielsen M.R."/>
            <person name="Sondergaard T.E."/>
            <person name="Sorensen J.L."/>
            <person name="Fitzpatrick D.A."/>
            <person name="Frisvad J.C."/>
            <person name="Nielsen K.L."/>
        </authorList>
    </citation>
    <scope>NUCLEOTIDE SEQUENCE</scope>
    <source>
        <strain evidence="1">IBT 30761</strain>
    </source>
</reference>
<dbReference type="Proteomes" id="UP001149074">
    <property type="component" value="Unassembled WGS sequence"/>
</dbReference>
<keyword evidence="2" id="KW-1185">Reference proteome</keyword>
<evidence type="ECO:0000313" key="1">
    <source>
        <dbReference type="EMBL" id="KAJ5097850.1"/>
    </source>
</evidence>
<evidence type="ECO:0000313" key="2">
    <source>
        <dbReference type="Proteomes" id="UP001149074"/>
    </source>
</evidence>
<accession>A0A9W9FCS1</accession>
<dbReference type="Gene3D" id="2.60.40.2970">
    <property type="match status" value="1"/>
</dbReference>
<comment type="caution">
    <text evidence="1">The sequence shown here is derived from an EMBL/GenBank/DDBJ whole genome shotgun (WGS) entry which is preliminary data.</text>
</comment>